<evidence type="ECO:0000313" key="1">
    <source>
        <dbReference type="EMBL" id="CAF4596169.1"/>
    </source>
</evidence>
<sequence>MKLDEMIAQPIERTESRSTDIIPMISKLPMGNILDRRLCRPGCD</sequence>
<dbReference type="Proteomes" id="UP000676336">
    <property type="component" value="Unassembled WGS sequence"/>
</dbReference>
<dbReference type="EMBL" id="CAJOBI010102797">
    <property type="protein sequence ID" value="CAF4596169.1"/>
    <property type="molecule type" value="Genomic_DNA"/>
</dbReference>
<feature type="non-terminal residue" evidence="2">
    <location>
        <position position="1"/>
    </location>
</feature>
<dbReference type="EMBL" id="CAJOBI010187869">
    <property type="protein sequence ID" value="CAF4951202.1"/>
    <property type="molecule type" value="Genomic_DNA"/>
</dbReference>
<evidence type="ECO:0000313" key="2">
    <source>
        <dbReference type="EMBL" id="CAF4951202.1"/>
    </source>
</evidence>
<comment type="caution">
    <text evidence="2">The sequence shown here is derived from an EMBL/GenBank/DDBJ whole genome shotgun (WGS) entry which is preliminary data.</text>
</comment>
<gene>
    <name evidence="1" type="ORF">SMN809_LOCUS38878</name>
    <name evidence="2" type="ORF">SMN809_LOCUS54130</name>
</gene>
<evidence type="ECO:0000313" key="3">
    <source>
        <dbReference type="Proteomes" id="UP000676336"/>
    </source>
</evidence>
<name>A0A8S3CXP7_9BILA</name>
<reference evidence="2" key="1">
    <citation type="submission" date="2021-02" db="EMBL/GenBank/DDBJ databases">
        <authorList>
            <person name="Nowell W R."/>
        </authorList>
    </citation>
    <scope>NUCLEOTIDE SEQUENCE</scope>
</reference>
<accession>A0A8S3CXP7</accession>
<protein>
    <submittedName>
        <fullName evidence="2">Uncharacterized protein</fullName>
    </submittedName>
</protein>
<proteinExistence type="predicted"/>
<dbReference type="AlphaFoldDB" id="A0A8S3CXP7"/>
<organism evidence="2 3">
    <name type="scientific">Rotaria magnacalcarata</name>
    <dbReference type="NCBI Taxonomy" id="392030"/>
    <lineage>
        <taxon>Eukaryota</taxon>
        <taxon>Metazoa</taxon>
        <taxon>Spiralia</taxon>
        <taxon>Gnathifera</taxon>
        <taxon>Rotifera</taxon>
        <taxon>Eurotatoria</taxon>
        <taxon>Bdelloidea</taxon>
        <taxon>Philodinida</taxon>
        <taxon>Philodinidae</taxon>
        <taxon>Rotaria</taxon>
    </lineage>
</organism>